<proteinExistence type="predicted"/>
<name>A0A378J3S1_9GAMM</name>
<accession>A0A378J3S1</accession>
<keyword evidence="1" id="KW-0732">Signal</keyword>
<evidence type="ECO:0008006" key="4">
    <source>
        <dbReference type="Google" id="ProtNLM"/>
    </source>
</evidence>
<reference evidence="2 3" key="1">
    <citation type="submission" date="2018-06" db="EMBL/GenBank/DDBJ databases">
        <authorList>
            <consortium name="Pathogen Informatics"/>
            <person name="Doyle S."/>
        </authorList>
    </citation>
    <scope>NUCLEOTIDE SEQUENCE [LARGE SCALE GENOMIC DNA]</scope>
    <source>
        <strain evidence="2 3">NCTC13292</strain>
    </source>
</reference>
<gene>
    <name evidence="2" type="ORF">NCTC13292_01403</name>
</gene>
<evidence type="ECO:0000256" key="1">
    <source>
        <dbReference type="SAM" id="SignalP"/>
    </source>
</evidence>
<evidence type="ECO:0000313" key="2">
    <source>
        <dbReference type="EMBL" id="STX42159.1"/>
    </source>
</evidence>
<feature type="chain" id="PRO_5017037044" description="Secreted protein" evidence="1">
    <location>
        <begin position="25"/>
        <end position="178"/>
    </location>
</feature>
<organism evidence="2 3">
    <name type="scientific">Legionella donaldsonii</name>
    <dbReference type="NCBI Taxonomy" id="45060"/>
    <lineage>
        <taxon>Bacteria</taxon>
        <taxon>Pseudomonadati</taxon>
        <taxon>Pseudomonadota</taxon>
        <taxon>Gammaproteobacteria</taxon>
        <taxon>Legionellales</taxon>
        <taxon>Legionellaceae</taxon>
        <taxon>Legionella</taxon>
    </lineage>
</organism>
<dbReference type="Proteomes" id="UP000254677">
    <property type="component" value="Unassembled WGS sequence"/>
</dbReference>
<dbReference type="AlphaFoldDB" id="A0A378J3S1"/>
<dbReference type="EMBL" id="UGOA01000001">
    <property type="protein sequence ID" value="STX42159.1"/>
    <property type="molecule type" value="Genomic_DNA"/>
</dbReference>
<protein>
    <recommendedName>
        <fullName evidence="4">Secreted protein</fullName>
    </recommendedName>
</protein>
<sequence length="178" mass="19654">MNMKNNKTCLSLLLLSCFMMNAVASNSSLCQAEETILFSCMTKQNKIISLCASKELSATNGYIQYRFGNKKAVELTYPANQTVPASKAFQGRSQMFSGGGGIYLRFKNKAYDYLIYEGIGKGWTVSGLVLLKNSKFLTYFACTNKAIVEITPDLLSQINIPQDSDETEFFPADIPGLS</sequence>
<keyword evidence="3" id="KW-1185">Reference proteome</keyword>
<evidence type="ECO:0000313" key="3">
    <source>
        <dbReference type="Proteomes" id="UP000254677"/>
    </source>
</evidence>
<feature type="signal peptide" evidence="1">
    <location>
        <begin position="1"/>
        <end position="24"/>
    </location>
</feature>